<dbReference type="InterPro" id="IPR032466">
    <property type="entry name" value="Metal_Hydrolase"/>
</dbReference>
<dbReference type="InterPro" id="IPR011059">
    <property type="entry name" value="Metal-dep_hydrolase_composite"/>
</dbReference>
<keyword evidence="6" id="KW-1185">Reference proteome</keyword>
<dbReference type="EMBL" id="AMRV01000002">
    <property type="protein sequence ID" value="EMD83879.1"/>
    <property type="molecule type" value="Genomic_DNA"/>
</dbReference>
<dbReference type="AlphaFoldDB" id="M2TBA4"/>
<dbReference type="Gene3D" id="3.30.110.90">
    <property type="entry name" value="Amidohydrolase"/>
    <property type="match status" value="1"/>
</dbReference>
<evidence type="ECO:0000313" key="6">
    <source>
        <dbReference type="Proteomes" id="UP000011717"/>
    </source>
</evidence>
<dbReference type="InterPro" id="IPR011042">
    <property type="entry name" value="6-blade_b-propeller_TolB-like"/>
</dbReference>
<dbReference type="Gene3D" id="2.30.40.10">
    <property type="entry name" value="Urease, subunit C, domain 1"/>
    <property type="match status" value="1"/>
</dbReference>
<organism evidence="5 6">
    <name type="scientific">Pacificimonas flava</name>
    <dbReference type="NCBI Taxonomy" id="1234595"/>
    <lineage>
        <taxon>Bacteria</taxon>
        <taxon>Pseudomonadati</taxon>
        <taxon>Pseudomonadota</taxon>
        <taxon>Alphaproteobacteria</taxon>
        <taxon>Sphingomonadales</taxon>
        <taxon>Sphingosinicellaceae</taxon>
        <taxon>Pacificimonas</taxon>
    </lineage>
</organism>
<gene>
    <name evidence="5" type="ORF">C725_0851</name>
</gene>
<dbReference type="SUPFAM" id="SSF51556">
    <property type="entry name" value="Metallo-dependent hydrolases"/>
    <property type="match status" value="1"/>
</dbReference>
<dbReference type="SUPFAM" id="SSF82171">
    <property type="entry name" value="DPP6 N-terminal domain-like"/>
    <property type="match status" value="1"/>
</dbReference>
<dbReference type="Pfam" id="PF01979">
    <property type="entry name" value="Amidohydro_1"/>
    <property type="match status" value="1"/>
</dbReference>
<feature type="region of interest" description="Disordered" evidence="2">
    <location>
        <begin position="18"/>
        <end position="88"/>
    </location>
</feature>
<comment type="similarity">
    <text evidence="1">Belongs to the TolB family.</text>
</comment>
<dbReference type="SUPFAM" id="SSF69304">
    <property type="entry name" value="Tricorn protease N-terminal domain"/>
    <property type="match status" value="1"/>
</dbReference>
<dbReference type="RefSeq" id="WP_008600369.1">
    <property type="nucleotide sequence ID" value="NZ_AMRV01000002.1"/>
</dbReference>
<feature type="signal peptide" evidence="3">
    <location>
        <begin position="1"/>
        <end position="21"/>
    </location>
</feature>
<evidence type="ECO:0000256" key="1">
    <source>
        <dbReference type="ARBA" id="ARBA00009820"/>
    </source>
</evidence>
<keyword evidence="3" id="KW-0732">Signal</keyword>
<comment type="caution">
    <text evidence="5">The sequence shown here is derived from an EMBL/GenBank/DDBJ whole genome shotgun (WGS) entry which is preliminary data.</text>
</comment>
<dbReference type="PATRIC" id="fig|1234595.3.peg.850"/>
<sequence>MKRQFAAFAAGLLATTAFAQAQPEPAPGEPPVKESEAPEDQNTREVTPPEPLPRPQDETADGATPQAAPPAAPIEAAEESDWDVNNPQGAQLTQVPIRTDEGTWMDVDVSPDGRTVAFTLLGDIYTMPITGGTPTRIAEGLAWEVHPRFSPDGTRIAFTSDRGGGDNIWVMNANGSDKRQVTKEDFRLLNQPTWSPDGRFIAAKKHFTTGRSLGTGEIWLYHVSGGAGIQLVERPNEQFQKELGEPIYAPDGKSIYYTFNITPGPIFEYAQDSNTDLFNIERYDLETGKVTTAISGYGGAVRPTPSPDGSKIAFVRRENTQSKLYIKDLETGTERKIYDDLDRDVQETWAVTGVYPNMDWMPDSESIVFWAGGKIHRIDADGSNEAVIPFAIDDTRGMSAAPHPKIEVGEPSVNVTMPRFAEVSPDSRTVVFESLGKLYTMPAGGGTPKRLTSSDGGREMYPSWSRDGKRIVFVRWTDDGLGEIHTVSPGGGNDRKVTAQPGHFARPVFSPDGDTIVFERREGGYLTAPQYSDNPGVYKVSAEGGTPVLLNRDMARPHYGASNDRIFMVGSEDGMQTLVSTDTNGEDSRTHMKGEMVTDYRVSPSGKFVAFSENYDAFVMPMMPGAQAITIDRASKALPVVEVSDSGADYVNWSSGGDRLHWSLGPTLYTAMLRDLFPSAPPAEGEERAAYQPPQTGISLARTVSADIHEGTYAITGARVVTMAGENGGIVDNGTIIVRNNRIEAVGPAASTTIPAGMRTLDAAGKTIIPGLVDAHAHGPAGEDELVPQQNWSLMVNLALGTTTIHDPSNSSTFFVSSDMQRTGEIVAPRMFSTGRIIYGAKAPGAYADIETLDDALDHVRRLKAQGAKSVKNYNQPRREQRQMVVEAGRQEDMLVVAEGGSLFGMDMNIVADGNSTLEHNVPVETMYEDVLQFMGQSNSNYTPTLVVGYGGLAGDPYWRQATDVFAQPLLQAHIPPAVLRAENARRITAPEGDFVDDDVAREAKKLADRGVKVSIGAHGQQAGIGSHWELWSFVRGGMTPIEALSAGTITAAQSLGMAEDIGSLEPGKLADLVILSADPTENIRNSERVEKVVLGGRVYDAATMNETFTGDRERAAYWWE</sequence>
<proteinExistence type="inferred from homology"/>
<dbReference type="PANTHER" id="PTHR36842">
    <property type="entry name" value="PROTEIN TOLB HOMOLOG"/>
    <property type="match status" value="1"/>
</dbReference>
<evidence type="ECO:0000313" key="5">
    <source>
        <dbReference type="EMBL" id="EMD83879.1"/>
    </source>
</evidence>
<name>M2TBA4_9SPHN</name>
<reference evidence="5 6" key="1">
    <citation type="journal article" date="2013" name="Genome Announc.">
        <title>Draft Genome Sequence of Strain JLT2015T, Belonging to the Family Sphingomonadaceae of the Alphaproteobacteria.</title>
        <authorList>
            <person name="Tang K."/>
            <person name="Liu K."/>
            <person name="Li S."/>
            <person name="Jiao N."/>
        </authorList>
    </citation>
    <scope>NUCLEOTIDE SEQUENCE [LARGE SCALE GENOMIC DNA]</scope>
    <source>
        <strain evidence="5 6">JLT2015</strain>
    </source>
</reference>
<dbReference type="InterPro" id="IPR006680">
    <property type="entry name" value="Amidohydro-rel"/>
</dbReference>
<dbReference type="Gene3D" id="1.20.58.520">
    <property type="entry name" value="Amidohydrolase"/>
    <property type="match status" value="1"/>
</dbReference>
<evidence type="ECO:0000259" key="4">
    <source>
        <dbReference type="Pfam" id="PF01979"/>
    </source>
</evidence>
<dbReference type="Gene3D" id="3.40.50.10910">
    <property type="entry name" value="Amidohydrolase"/>
    <property type="match status" value="1"/>
</dbReference>
<dbReference type="Pfam" id="PF07676">
    <property type="entry name" value="PD40"/>
    <property type="match status" value="4"/>
</dbReference>
<accession>M2TBA4</accession>
<dbReference type="PANTHER" id="PTHR36842:SF1">
    <property type="entry name" value="PROTEIN TOLB"/>
    <property type="match status" value="1"/>
</dbReference>
<feature type="domain" description="Amidohydrolase-related" evidence="4">
    <location>
        <begin position="767"/>
        <end position="1099"/>
    </location>
</feature>
<dbReference type="OrthoDB" id="9758793at2"/>
<dbReference type="GO" id="GO:0016810">
    <property type="term" value="F:hydrolase activity, acting on carbon-nitrogen (but not peptide) bonds"/>
    <property type="evidence" value="ECO:0007669"/>
    <property type="project" value="InterPro"/>
</dbReference>
<dbReference type="InterPro" id="IPR011659">
    <property type="entry name" value="WD40"/>
</dbReference>
<protein>
    <submittedName>
        <fullName evidence="5">TolB protein</fullName>
    </submittedName>
</protein>
<dbReference type="Gene3D" id="2.120.10.30">
    <property type="entry name" value="TolB, C-terminal domain"/>
    <property type="match status" value="3"/>
</dbReference>
<evidence type="ECO:0000256" key="3">
    <source>
        <dbReference type="SAM" id="SignalP"/>
    </source>
</evidence>
<evidence type="ECO:0000256" key="2">
    <source>
        <dbReference type="SAM" id="MobiDB-lite"/>
    </source>
</evidence>
<dbReference type="Proteomes" id="UP000011717">
    <property type="component" value="Unassembled WGS sequence"/>
</dbReference>
<dbReference type="SUPFAM" id="SSF51338">
    <property type="entry name" value="Composite domain of metallo-dependent hydrolases"/>
    <property type="match status" value="1"/>
</dbReference>
<feature type="chain" id="PRO_5004026607" evidence="3">
    <location>
        <begin position="22"/>
        <end position="1121"/>
    </location>
</feature>
<dbReference type="Pfam" id="PF26549">
    <property type="entry name" value="Tricorn_N"/>
    <property type="match status" value="1"/>
</dbReference>